<keyword evidence="2" id="KW-1185">Reference proteome</keyword>
<evidence type="ECO:0000313" key="1">
    <source>
        <dbReference type="EMBL" id="GLR66393.1"/>
    </source>
</evidence>
<proteinExistence type="predicted"/>
<reference evidence="2" key="1">
    <citation type="journal article" date="2019" name="Int. J. Syst. Evol. Microbiol.">
        <title>The Global Catalogue of Microorganisms (GCM) 10K type strain sequencing project: providing services to taxonomists for standard genome sequencing and annotation.</title>
        <authorList>
            <consortium name="The Broad Institute Genomics Platform"/>
            <consortium name="The Broad Institute Genome Sequencing Center for Infectious Disease"/>
            <person name="Wu L."/>
            <person name="Ma J."/>
        </authorList>
    </citation>
    <scope>NUCLEOTIDE SEQUENCE [LARGE SCALE GENOMIC DNA]</scope>
    <source>
        <strain evidence="2">NBRC 112502</strain>
    </source>
</reference>
<name>A0ABQ6A854_9PROT</name>
<gene>
    <name evidence="1" type="ORF">GCM10010909_10730</name>
</gene>
<sequence>MMTNRSLPGVGEIRGVNALFERAMLIGKQLADFIMASVALPRIEQAVDMTACDYRRVLFSPCATGAFQTSNPGMDYSKLPKSTRRLFNCT</sequence>
<organism evidence="1 2">
    <name type="scientific">Acidocella aquatica</name>
    <dbReference type="NCBI Taxonomy" id="1922313"/>
    <lineage>
        <taxon>Bacteria</taxon>
        <taxon>Pseudomonadati</taxon>
        <taxon>Pseudomonadota</taxon>
        <taxon>Alphaproteobacteria</taxon>
        <taxon>Acetobacterales</taxon>
        <taxon>Acidocellaceae</taxon>
        <taxon>Acidocella</taxon>
    </lineage>
</organism>
<dbReference type="RefSeq" id="WP_284257082.1">
    <property type="nucleotide sequence ID" value="NZ_BSOS01000022.1"/>
</dbReference>
<dbReference type="EMBL" id="BSOS01000022">
    <property type="protein sequence ID" value="GLR66393.1"/>
    <property type="molecule type" value="Genomic_DNA"/>
</dbReference>
<protein>
    <submittedName>
        <fullName evidence="1">Uncharacterized protein</fullName>
    </submittedName>
</protein>
<accession>A0ABQ6A854</accession>
<comment type="caution">
    <text evidence="1">The sequence shown here is derived from an EMBL/GenBank/DDBJ whole genome shotgun (WGS) entry which is preliminary data.</text>
</comment>
<evidence type="ECO:0000313" key="2">
    <source>
        <dbReference type="Proteomes" id="UP001156641"/>
    </source>
</evidence>
<dbReference type="Proteomes" id="UP001156641">
    <property type="component" value="Unassembled WGS sequence"/>
</dbReference>